<feature type="compositionally biased region" description="Polar residues" evidence="1">
    <location>
        <begin position="559"/>
        <end position="575"/>
    </location>
</feature>
<protein>
    <submittedName>
        <fullName evidence="2">Uncharacterized protein</fullName>
    </submittedName>
</protein>
<accession>A0A085NR66</accession>
<dbReference type="EMBL" id="KL367479">
    <property type="protein sequence ID" value="KFD71962.1"/>
    <property type="molecule type" value="Genomic_DNA"/>
</dbReference>
<feature type="compositionally biased region" description="Basic and acidic residues" evidence="1">
    <location>
        <begin position="96"/>
        <end position="106"/>
    </location>
</feature>
<dbReference type="Proteomes" id="UP000030758">
    <property type="component" value="Unassembled WGS sequence"/>
</dbReference>
<feature type="compositionally biased region" description="Basic and acidic residues" evidence="1">
    <location>
        <begin position="36"/>
        <end position="46"/>
    </location>
</feature>
<feature type="region of interest" description="Disordered" evidence="1">
    <location>
        <begin position="36"/>
        <end position="161"/>
    </location>
</feature>
<feature type="compositionally biased region" description="Polar residues" evidence="1">
    <location>
        <begin position="523"/>
        <end position="550"/>
    </location>
</feature>
<evidence type="ECO:0000256" key="1">
    <source>
        <dbReference type="SAM" id="MobiDB-lite"/>
    </source>
</evidence>
<feature type="compositionally biased region" description="Basic and acidic residues" evidence="1">
    <location>
        <begin position="807"/>
        <end position="833"/>
    </location>
</feature>
<name>A0A085NR66_9BILA</name>
<reference evidence="2" key="1">
    <citation type="journal article" date="2014" name="Nat. Genet.">
        <title>Genome and transcriptome of the porcine whipworm Trichuris suis.</title>
        <authorList>
            <person name="Jex A.R."/>
            <person name="Nejsum P."/>
            <person name="Schwarz E.M."/>
            <person name="Hu L."/>
            <person name="Young N.D."/>
            <person name="Hall R.S."/>
            <person name="Korhonen P.K."/>
            <person name="Liao S."/>
            <person name="Thamsborg S."/>
            <person name="Xia J."/>
            <person name="Xu P."/>
            <person name="Wang S."/>
            <person name="Scheerlinck J.P."/>
            <person name="Hofmann A."/>
            <person name="Sternberg P.W."/>
            <person name="Wang J."/>
            <person name="Gasser R.B."/>
        </authorList>
    </citation>
    <scope>NUCLEOTIDE SEQUENCE [LARGE SCALE GENOMIC DNA]</scope>
    <source>
        <strain evidence="2">DCEP-RM93F</strain>
    </source>
</reference>
<feature type="region of interest" description="Disordered" evidence="1">
    <location>
        <begin position="358"/>
        <end position="379"/>
    </location>
</feature>
<feature type="compositionally biased region" description="Basic and acidic residues" evidence="1">
    <location>
        <begin position="122"/>
        <end position="143"/>
    </location>
</feature>
<proteinExistence type="predicted"/>
<dbReference type="AlphaFoldDB" id="A0A085NR66"/>
<feature type="compositionally biased region" description="Basic and acidic residues" evidence="1">
    <location>
        <begin position="661"/>
        <end position="675"/>
    </location>
</feature>
<feature type="region of interest" description="Disordered" evidence="1">
    <location>
        <begin position="523"/>
        <end position="675"/>
    </location>
</feature>
<organism evidence="2">
    <name type="scientific">Trichuris suis</name>
    <name type="common">pig whipworm</name>
    <dbReference type="NCBI Taxonomy" id="68888"/>
    <lineage>
        <taxon>Eukaryota</taxon>
        <taxon>Metazoa</taxon>
        <taxon>Ecdysozoa</taxon>
        <taxon>Nematoda</taxon>
        <taxon>Enoplea</taxon>
        <taxon>Dorylaimia</taxon>
        <taxon>Trichinellida</taxon>
        <taxon>Trichuridae</taxon>
        <taxon>Trichuris</taxon>
    </lineage>
</organism>
<gene>
    <name evidence="2" type="ORF">M514_00374</name>
</gene>
<feature type="region of interest" description="Disordered" evidence="1">
    <location>
        <begin position="807"/>
        <end position="867"/>
    </location>
</feature>
<evidence type="ECO:0000313" key="2">
    <source>
        <dbReference type="EMBL" id="KFD71962.1"/>
    </source>
</evidence>
<sequence>MSKRYSKEFFESLREVACWKSDEVINVCNNYFRKVETESKAKDPKPKASTSSLPTKAAPSLRPMAAGEQWSGRNRIAASQPTINWQDGCRGGSYKTCREELGKPAERPTAAVSSRPTAYGRDVPDHSKQEDSALQKSAQEHSKPPAVAKNGGRSWQSRAEQDALSLHPLKKVVEPFSPELLAPYVAKGLIIPPTLSSSSVVQPTATTSSATASVVEPSLCSTVEGTEKLPDAQPCEAAKYRVFRNSKCSAPSMRETVYSGASKEDIKNQPRRLRCYSEGVTSSVSDWPCNNGEWRLNRLYSVGTGPPPLSPTDGYGKPVESRGAPLPHIQGSLSQSNVTTTREDFSKVTTLENVQPRRHIPLDPSPYSFSGRYGRRGRFTPRGEYQKRDAGPSEHIHCNSYGAREPSISWRGQHRSQYSAEYYGPTRPGPSYWPARMAPFGVAQESYIFDQANARCPTCNSTANSFPIYPNSQIRRDLRGPFRRDYAPAFERFGRATASLDGNDHYDSTGASRPNDVELVLQKQPSEEQLSSSKPLGDLSQSPTGVPDSTYTEKRSPEVSKSSSIEGADNLSQLPTEVLDSCTEKPSPEVFECPSSEGGIIASDGNGKEETPIEESSESIKEMATAQLDMADASETIESDTEESRSAEGEAPSGGSDVSLDEAHESIADTELEKPSDQWFFHKKKSVEGNNNSPCPYEAVFLRKMLKAGALSMKSECSQSVDGPFCSISHLSMEDKEALFSKLSSSSNVDGKDEFDELKAQYGLPNQMKHSSLDAFLNSQYFSADAPILLEKLDSYKDRFVDDAAVKTVREKSSNLGKKEKTGNKAKEKEQGTKRKNAAATGKRPQNEDSKAKPVKQTGKPQKVRNK</sequence>